<evidence type="ECO:0000259" key="1">
    <source>
        <dbReference type="PROSITE" id="PS50802"/>
    </source>
</evidence>
<accession>A0ABV8CI94</accession>
<dbReference type="EC" id="3.4.19.12" evidence="2"/>
<dbReference type="InterPro" id="IPR003323">
    <property type="entry name" value="OTU_dom"/>
</dbReference>
<organism evidence="2 3">
    <name type="scientific">Legionella dresdenensis</name>
    <dbReference type="NCBI Taxonomy" id="450200"/>
    <lineage>
        <taxon>Bacteria</taxon>
        <taxon>Pseudomonadati</taxon>
        <taxon>Pseudomonadota</taxon>
        <taxon>Gammaproteobacteria</taxon>
        <taxon>Legionellales</taxon>
        <taxon>Legionellaceae</taxon>
        <taxon>Legionella</taxon>
    </lineage>
</organism>
<dbReference type="RefSeq" id="WP_382344435.1">
    <property type="nucleotide sequence ID" value="NZ_JBHSAB010000029.1"/>
</dbReference>
<dbReference type="GO" id="GO:0004843">
    <property type="term" value="F:cysteine-type deubiquitinase activity"/>
    <property type="evidence" value="ECO:0007669"/>
    <property type="project" value="UniProtKB-EC"/>
</dbReference>
<name>A0ABV8CI94_9GAMM</name>
<dbReference type="PROSITE" id="PS50802">
    <property type="entry name" value="OTU"/>
    <property type="match status" value="1"/>
</dbReference>
<dbReference type="SUPFAM" id="SSF54001">
    <property type="entry name" value="Cysteine proteinases"/>
    <property type="match status" value="1"/>
</dbReference>
<dbReference type="Proteomes" id="UP001595758">
    <property type="component" value="Unassembled WGS sequence"/>
</dbReference>
<feature type="domain" description="OTU" evidence="1">
    <location>
        <begin position="28"/>
        <end position="208"/>
    </location>
</feature>
<keyword evidence="3" id="KW-1185">Reference proteome</keyword>
<comment type="caution">
    <text evidence="2">The sequence shown here is derived from an EMBL/GenBank/DDBJ whole genome shotgun (WGS) entry which is preliminary data.</text>
</comment>
<gene>
    <name evidence="2" type="ORF">ACFORL_12220</name>
</gene>
<sequence length="372" mass="41807">MAELTGFFHNPVINNRVTAKPATEKDQAALVNMGGTGDCGFRAVAAAIIDNVFSNPHFNSKALARISVRHREYFPASQTGRLTTPAEWFKHQSREPALMAQFVRDLAYTLRQMAVDEFYARPDLYRGVFMEMAGEDSAAEMRKPNTWIKGSAIAALANMLELPINVHYTRPGHELHARLKFGVRNEKNKRELLTIHLENEHYYPKVKNIRRFEEAAANLPVKPAMPVVSPVNDPDLATVLKQIEEANRVVELSYAGNIHKLKALLSDKPIKKEKLLEIYVDNLKNSDYPEGHVNQVGLEHGNQNFFNAIHGKREMPTGKPAGQNHDERVISEVLRALARAITIDHLHAQTIFDQLEQAAEAQETAGVKISLR</sequence>
<dbReference type="Gene3D" id="3.90.70.80">
    <property type="match status" value="1"/>
</dbReference>
<protein>
    <submittedName>
        <fullName evidence="2">OTU domain-containing protein</fullName>
        <ecNumber evidence="2">3.4.19.12</ecNumber>
    </submittedName>
</protein>
<keyword evidence="2" id="KW-0378">Hydrolase</keyword>
<dbReference type="InterPro" id="IPR038765">
    <property type="entry name" value="Papain-like_cys_pep_sf"/>
</dbReference>
<evidence type="ECO:0000313" key="2">
    <source>
        <dbReference type="EMBL" id="MFC3909837.1"/>
    </source>
</evidence>
<dbReference type="EMBL" id="JBHSAB010000029">
    <property type="protein sequence ID" value="MFC3909837.1"/>
    <property type="molecule type" value="Genomic_DNA"/>
</dbReference>
<proteinExistence type="predicted"/>
<dbReference type="CDD" id="cd22744">
    <property type="entry name" value="OTU"/>
    <property type="match status" value="1"/>
</dbReference>
<reference evidence="3" key="1">
    <citation type="journal article" date="2019" name="Int. J. Syst. Evol. Microbiol.">
        <title>The Global Catalogue of Microorganisms (GCM) 10K type strain sequencing project: providing services to taxonomists for standard genome sequencing and annotation.</title>
        <authorList>
            <consortium name="The Broad Institute Genomics Platform"/>
            <consortium name="The Broad Institute Genome Sequencing Center for Infectious Disease"/>
            <person name="Wu L."/>
            <person name="Ma J."/>
        </authorList>
    </citation>
    <scope>NUCLEOTIDE SEQUENCE [LARGE SCALE GENOMIC DNA]</scope>
    <source>
        <strain evidence="3">CCUG 59858</strain>
    </source>
</reference>
<dbReference type="Pfam" id="PF02338">
    <property type="entry name" value="OTU"/>
    <property type="match status" value="1"/>
</dbReference>
<evidence type="ECO:0000313" key="3">
    <source>
        <dbReference type="Proteomes" id="UP001595758"/>
    </source>
</evidence>